<dbReference type="Gene3D" id="3.40.50.2020">
    <property type="match status" value="1"/>
</dbReference>
<sequence>MVNILTNQNSIANHYIAELRNIEVQSDRMRFRRNLERLGEIFGYEISKGFDYEEASISTPLGEAQTELMSSQPVLATIIRAGLPLHQGLLNVFDQADSGFIAAYRKTKKSGEFEIYKEYEITPDLNNRVVILSDPMIATGRSIVLVCKDLAAQFKIKQLHIVAAIASEEGLEHVKAFVPDCKLWVGAVDDELTSKAYIVPGLGDAGDLAFGSKAGEDGHSK</sequence>
<organism evidence="2 3">
    <name type="scientific">Albibacterium profundi</name>
    <dbReference type="NCBI Taxonomy" id="3134906"/>
    <lineage>
        <taxon>Bacteria</taxon>
        <taxon>Pseudomonadati</taxon>
        <taxon>Bacteroidota</taxon>
        <taxon>Sphingobacteriia</taxon>
        <taxon>Sphingobacteriales</taxon>
        <taxon>Sphingobacteriaceae</taxon>
        <taxon>Albibacterium</taxon>
    </lineage>
</organism>
<comment type="caution">
    <text evidence="2">The sequence shown here is derived from an EMBL/GenBank/DDBJ whole genome shotgun (WGS) entry which is preliminary data.</text>
</comment>
<protein>
    <submittedName>
        <fullName evidence="2">Uracil phosphoribosyltransferase</fullName>
        <ecNumber evidence="2">2.4.2.9</ecNumber>
    </submittedName>
</protein>
<dbReference type="EC" id="2.4.2.9" evidence="2"/>
<dbReference type="NCBIfam" id="NF001097">
    <property type="entry name" value="PRK00129.1"/>
    <property type="match status" value="1"/>
</dbReference>
<proteinExistence type="predicted"/>
<accession>A0ABV5CF94</accession>
<dbReference type="InterPro" id="IPR000836">
    <property type="entry name" value="PRTase_dom"/>
</dbReference>
<dbReference type="RefSeq" id="WP_375556832.1">
    <property type="nucleotide sequence ID" value="NZ_JBBVGT010000002.1"/>
</dbReference>
<reference evidence="2 3" key="1">
    <citation type="submission" date="2024-04" db="EMBL/GenBank/DDBJ databases">
        <title>Albibacterium profundi sp. nov., isolated from sediment of the Challenger Deep of Mariana Trench.</title>
        <authorList>
            <person name="Wang Y."/>
        </authorList>
    </citation>
    <scope>NUCLEOTIDE SEQUENCE [LARGE SCALE GENOMIC DNA]</scope>
    <source>
        <strain evidence="2 3">RHL897</strain>
    </source>
</reference>
<evidence type="ECO:0000313" key="3">
    <source>
        <dbReference type="Proteomes" id="UP001580928"/>
    </source>
</evidence>
<keyword evidence="2" id="KW-0808">Transferase</keyword>
<gene>
    <name evidence="2" type="primary">upp</name>
    <name evidence="2" type="ORF">WKR92_05570</name>
</gene>
<dbReference type="EMBL" id="JBBVGT010000002">
    <property type="protein sequence ID" value="MFB5945290.1"/>
    <property type="molecule type" value="Genomic_DNA"/>
</dbReference>
<evidence type="ECO:0000313" key="2">
    <source>
        <dbReference type="EMBL" id="MFB5945290.1"/>
    </source>
</evidence>
<dbReference type="InterPro" id="IPR029057">
    <property type="entry name" value="PRTase-like"/>
</dbReference>
<keyword evidence="3" id="KW-1185">Reference proteome</keyword>
<dbReference type="SUPFAM" id="SSF53271">
    <property type="entry name" value="PRTase-like"/>
    <property type="match status" value="1"/>
</dbReference>
<dbReference type="Proteomes" id="UP001580928">
    <property type="component" value="Unassembled WGS sequence"/>
</dbReference>
<dbReference type="PANTHER" id="PTHR11608:SF0">
    <property type="entry name" value="BIFUNCTIONAL PROTEIN PYRR"/>
    <property type="match status" value="1"/>
</dbReference>
<dbReference type="CDD" id="cd06223">
    <property type="entry name" value="PRTases_typeI"/>
    <property type="match status" value="1"/>
</dbReference>
<dbReference type="Pfam" id="PF14681">
    <property type="entry name" value="UPRTase"/>
    <property type="match status" value="1"/>
</dbReference>
<dbReference type="InterPro" id="IPR050137">
    <property type="entry name" value="PyrR_bifunctional"/>
</dbReference>
<keyword evidence="2" id="KW-0328">Glycosyltransferase</keyword>
<evidence type="ECO:0000259" key="1">
    <source>
        <dbReference type="Pfam" id="PF14681"/>
    </source>
</evidence>
<feature type="domain" description="Phosphoribosyltransferase" evidence="1">
    <location>
        <begin position="8"/>
        <end position="211"/>
    </location>
</feature>
<dbReference type="PANTHER" id="PTHR11608">
    <property type="entry name" value="BIFUNCTIONAL PROTEIN PYRR"/>
    <property type="match status" value="1"/>
</dbReference>
<dbReference type="GO" id="GO:0004845">
    <property type="term" value="F:uracil phosphoribosyltransferase activity"/>
    <property type="evidence" value="ECO:0007669"/>
    <property type="project" value="UniProtKB-EC"/>
</dbReference>
<name>A0ABV5CF94_9SPHI</name>